<feature type="transmembrane region" description="Helical" evidence="8">
    <location>
        <begin position="12"/>
        <end position="31"/>
    </location>
</feature>
<dbReference type="PANTHER" id="PTHR30443:SF0">
    <property type="entry name" value="PHOSPHOETHANOLAMINE TRANSFERASE EPTA"/>
    <property type="match status" value="1"/>
</dbReference>
<sequence>MASWLNTPIGLIVVISIWLATIANFPLWRTLTLMPDNHGSQYWIFIFSFSIIIASLNAIALGVLAWGVFLKPVLALSTVAAGFGGYFMLTYGIVIDTGMIRNVIQTDVREVKDLLDIRLPITLLLLSGPPLVIIWFANIRPRTIKLALLQQIGIILGALALLVAVLLMAYQPFSSTMRNHPQVRYLINPLNSFYALTKLGVEPLFNSPKEFKTLGEDVRLSELKKEEQPPIMVLIVGETVRAQNLSLNGYQRTTTPLLSQEKNLFSAENAWSCGTSTAESIPCMFSNLGREGYLSRKADYENLLDVIQRAGMAVLWLDNQSGCKGVCERIPTLQAIHNPSSTFCTQDGTCQDSFMLENLKERIDALPVDRRNRGIVLVMHQMGSHGPAYFKRSMPERKEFLPECKSANLQSCSRESVMNAYDNSILETDYFLTNVIKWLNTTYRDRATSMMYVSDHGESLGEGNIYLHGLPYVFAPETQKKIPWILWMSDKMQDQTGASIACLNQRKEDALISHDNYFHTVIGMLKAQTHTYRRELDLLSACRQ</sequence>
<evidence type="ECO:0000256" key="6">
    <source>
        <dbReference type="ARBA" id="ARBA00022989"/>
    </source>
</evidence>
<feature type="domain" description="Sulfatase N-terminal" evidence="9">
    <location>
        <begin position="230"/>
        <end position="525"/>
    </location>
</feature>
<dbReference type="InterPro" id="IPR000917">
    <property type="entry name" value="Sulfatase_N"/>
</dbReference>
<evidence type="ECO:0000256" key="1">
    <source>
        <dbReference type="ARBA" id="ARBA00004429"/>
    </source>
</evidence>
<keyword evidence="6 8" id="KW-1133">Transmembrane helix</keyword>
<dbReference type="PANTHER" id="PTHR30443">
    <property type="entry name" value="INNER MEMBRANE PROTEIN"/>
    <property type="match status" value="1"/>
</dbReference>
<keyword evidence="5 8" id="KW-0812">Transmembrane</keyword>
<dbReference type="CDD" id="cd16017">
    <property type="entry name" value="LptA"/>
    <property type="match status" value="1"/>
</dbReference>
<evidence type="ECO:0000313" key="12">
    <source>
        <dbReference type="Proteomes" id="UP000657372"/>
    </source>
</evidence>
<dbReference type="NCBIfam" id="NF028537">
    <property type="entry name" value="P_eth_NH2_trans"/>
    <property type="match status" value="1"/>
</dbReference>
<dbReference type="SUPFAM" id="SSF53649">
    <property type="entry name" value="Alkaline phosphatase-like"/>
    <property type="match status" value="1"/>
</dbReference>
<feature type="transmembrane region" description="Helical" evidence="8">
    <location>
        <begin position="73"/>
        <end position="94"/>
    </location>
</feature>
<dbReference type="Gene3D" id="3.40.720.10">
    <property type="entry name" value="Alkaline Phosphatase, subunit A"/>
    <property type="match status" value="1"/>
</dbReference>
<evidence type="ECO:0000256" key="3">
    <source>
        <dbReference type="ARBA" id="ARBA00022519"/>
    </source>
</evidence>
<keyword evidence="12" id="KW-1185">Reference proteome</keyword>
<gene>
    <name evidence="11" type="ORF">IXC47_18665</name>
</gene>
<dbReference type="Pfam" id="PF08019">
    <property type="entry name" value="EptA_B_N"/>
    <property type="match status" value="1"/>
</dbReference>
<evidence type="ECO:0000256" key="8">
    <source>
        <dbReference type="SAM" id="Phobius"/>
    </source>
</evidence>
<evidence type="ECO:0000256" key="2">
    <source>
        <dbReference type="ARBA" id="ARBA00022475"/>
    </source>
</evidence>
<evidence type="ECO:0000313" key="11">
    <source>
        <dbReference type="EMBL" id="MBF8179708.1"/>
    </source>
</evidence>
<keyword evidence="3" id="KW-0997">Cell inner membrane</keyword>
<feature type="transmembrane region" description="Helical" evidence="8">
    <location>
        <begin position="43"/>
        <end position="67"/>
    </location>
</feature>
<dbReference type="Proteomes" id="UP000657372">
    <property type="component" value="Unassembled WGS sequence"/>
</dbReference>
<dbReference type="EMBL" id="JADOEL010000026">
    <property type="protein sequence ID" value="MBF8179708.1"/>
    <property type="molecule type" value="Genomic_DNA"/>
</dbReference>
<comment type="subcellular location">
    <subcellularLocation>
        <location evidence="1">Cell inner membrane</location>
        <topology evidence="1">Multi-pass membrane protein</topology>
    </subcellularLocation>
</comment>
<feature type="transmembrane region" description="Helical" evidence="8">
    <location>
        <begin position="148"/>
        <end position="170"/>
    </location>
</feature>
<keyword evidence="7 8" id="KW-0472">Membrane</keyword>
<dbReference type="InterPro" id="IPR058130">
    <property type="entry name" value="PEA_transf_C"/>
</dbReference>
<evidence type="ECO:0000256" key="4">
    <source>
        <dbReference type="ARBA" id="ARBA00022679"/>
    </source>
</evidence>
<organism evidence="11 12">
    <name type="scientific">Herminiimonas contaminans</name>
    <dbReference type="NCBI Taxonomy" id="1111140"/>
    <lineage>
        <taxon>Bacteria</taxon>
        <taxon>Pseudomonadati</taxon>
        <taxon>Pseudomonadota</taxon>
        <taxon>Betaproteobacteria</taxon>
        <taxon>Burkholderiales</taxon>
        <taxon>Oxalobacteraceae</taxon>
        <taxon>Herminiimonas</taxon>
    </lineage>
</organism>
<evidence type="ECO:0000259" key="10">
    <source>
        <dbReference type="Pfam" id="PF08019"/>
    </source>
</evidence>
<dbReference type="RefSeq" id="WP_195876681.1">
    <property type="nucleotide sequence ID" value="NZ_JADOEL010000026.1"/>
</dbReference>
<evidence type="ECO:0000256" key="5">
    <source>
        <dbReference type="ARBA" id="ARBA00022692"/>
    </source>
</evidence>
<evidence type="ECO:0000256" key="7">
    <source>
        <dbReference type="ARBA" id="ARBA00023136"/>
    </source>
</evidence>
<reference evidence="11 12" key="1">
    <citation type="submission" date="2020-11" db="EMBL/GenBank/DDBJ databases">
        <title>WGS of Herminiimonas contaminans strain Marseille-Q4544 isolated from planarians Schmidtea mediterranea.</title>
        <authorList>
            <person name="Kangale L."/>
        </authorList>
    </citation>
    <scope>NUCLEOTIDE SEQUENCE [LARGE SCALE GENOMIC DNA]</scope>
    <source>
        <strain evidence="11 12">Marseille-Q4544</strain>
    </source>
</reference>
<accession>A0ABS0EXZ8</accession>
<keyword evidence="4 11" id="KW-0808">Transferase</keyword>
<dbReference type="InterPro" id="IPR017850">
    <property type="entry name" value="Alkaline_phosphatase_core_sf"/>
</dbReference>
<dbReference type="Pfam" id="PF00884">
    <property type="entry name" value="Sulfatase"/>
    <property type="match status" value="1"/>
</dbReference>
<comment type="caution">
    <text evidence="11">The sequence shown here is derived from an EMBL/GenBank/DDBJ whole genome shotgun (WGS) entry which is preliminary data.</text>
</comment>
<evidence type="ECO:0000259" key="9">
    <source>
        <dbReference type="Pfam" id="PF00884"/>
    </source>
</evidence>
<keyword evidence="2" id="KW-1003">Cell membrane</keyword>
<feature type="transmembrane region" description="Helical" evidence="8">
    <location>
        <begin position="115"/>
        <end position="136"/>
    </location>
</feature>
<dbReference type="InterPro" id="IPR012549">
    <property type="entry name" value="EptA-like_N"/>
</dbReference>
<protein>
    <submittedName>
        <fullName evidence="11">Phosphoethanolamine--lipid A transferase</fullName>
    </submittedName>
</protein>
<dbReference type="GO" id="GO:0016740">
    <property type="term" value="F:transferase activity"/>
    <property type="evidence" value="ECO:0007669"/>
    <property type="project" value="UniProtKB-KW"/>
</dbReference>
<feature type="domain" description="Phosphoethanolamine transferase N-terminal" evidence="10">
    <location>
        <begin position="54"/>
        <end position="199"/>
    </location>
</feature>
<dbReference type="InterPro" id="IPR040423">
    <property type="entry name" value="PEA_transferase"/>
</dbReference>
<proteinExistence type="predicted"/>
<name>A0ABS0EXZ8_9BURK</name>